<dbReference type="Pfam" id="PF01584">
    <property type="entry name" value="CheW"/>
    <property type="match status" value="1"/>
</dbReference>
<dbReference type="RefSeq" id="WP_233143767.1">
    <property type="nucleotide sequence ID" value="NZ_FOBI01000001.1"/>
</dbReference>
<proteinExistence type="predicted"/>
<feature type="domain" description="CheW-like" evidence="2">
    <location>
        <begin position="126"/>
        <end position="264"/>
    </location>
</feature>
<organism evidence="3 4">
    <name type="scientific">Colwellia chukchiensis</name>
    <dbReference type="NCBI Taxonomy" id="641665"/>
    <lineage>
        <taxon>Bacteria</taxon>
        <taxon>Pseudomonadati</taxon>
        <taxon>Pseudomonadota</taxon>
        <taxon>Gammaproteobacteria</taxon>
        <taxon>Alteromonadales</taxon>
        <taxon>Colwelliaceae</taxon>
        <taxon>Colwellia</taxon>
    </lineage>
</organism>
<dbReference type="SMART" id="SM00260">
    <property type="entry name" value="CheW"/>
    <property type="match status" value="1"/>
</dbReference>
<dbReference type="AlphaFoldDB" id="A0A1H7HF59"/>
<dbReference type="PIRSF" id="PIRSF020479">
    <property type="entry name" value="UCP020479_CheW"/>
    <property type="match status" value="1"/>
</dbReference>
<sequence>MSKSLAASKQLMQTYLSELLTEEASEPQTTALKAAEQKPLDKLLASASVLQVEKQQAEPKTIVKPASSTQLTQTPAQAKAKQRVAKQTTAKVSTTAVTSAEQTELKTRKSQGGFSQLKQRSYRQGDFQAMFFEVAGLMIAVPLIELGGIVSYQQATPLMGKPDWFKGVMLNRENKINVVDSARWVMPEKCDDKLLAQLNYQYVILLSDSLWGLSAENLVDTVTLKQDEVKWLDSASKRPWLAGLVKNRMCALLDVKSLIALLEKGVNAKHNC</sequence>
<feature type="region of interest" description="Disordered" evidence="1">
    <location>
        <begin position="58"/>
        <end position="112"/>
    </location>
</feature>
<dbReference type="Gene3D" id="2.30.30.40">
    <property type="entry name" value="SH3 Domains"/>
    <property type="match status" value="1"/>
</dbReference>
<dbReference type="Proteomes" id="UP000199297">
    <property type="component" value="Unassembled WGS sequence"/>
</dbReference>
<dbReference type="SUPFAM" id="SSF50341">
    <property type="entry name" value="CheW-like"/>
    <property type="match status" value="1"/>
</dbReference>
<gene>
    <name evidence="3" type="ORF">SAMN05216262_101460</name>
</gene>
<reference evidence="4" key="1">
    <citation type="submission" date="2016-10" db="EMBL/GenBank/DDBJ databases">
        <authorList>
            <person name="Varghese N."/>
            <person name="Submissions S."/>
        </authorList>
    </citation>
    <scope>NUCLEOTIDE SEQUENCE [LARGE SCALE GENOMIC DNA]</scope>
    <source>
        <strain evidence="4">CGMCC 1.9127</strain>
    </source>
</reference>
<evidence type="ECO:0000313" key="3">
    <source>
        <dbReference type="EMBL" id="SEK48072.1"/>
    </source>
</evidence>
<keyword evidence="4" id="KW-1185">Reference proteome</keyword>
<dbReference type="Gene3D" id="2.40.50.180">
    <property type="entry name" value="CheA-289, Domain 4"/>
    <property type="match status" value="1"/>
</dbReference>
<dbReference type="InterPro" id="IPR014506">
    <property type="entry name" value="UCP020479_CheW"/>
</dbReference>
<dbReference type="PROSITE" id="PS50851">
    <property type="entry name" value="CHEW"/>
    <property type="match status" value="1"/>
</dbReference>
<dbReference type="InterPro" id="IPR036061">
    <property type="entry name" value="CheW-like_dom_sf"/>
</dbReference>
<dbReference type="InterPro" id="IPR002545">
    <property type="entry name" value="CheW-lke_dom"/>
</dbReference>
<evidence type="ECO:0000256" key="1">
    <source>
        <dbReference type="SAM" id="MobiDB-lite"/>
    </source>
</evidence>
<evidence type="ECO:0000313" key="4">
    <source>
        <dbReference type="Proteomes" id="UP000199297"/>
    </source>
</evidence>
<dbReference type="GO" id="GO:0007165">
    <property type="term" value="P:signal transduction"/>
    <property type="evidence" value="ECO:0007669"/>
    <property type="project" value="InterPro"/>
</dbReference>
<dbReference type="GO" id="GO:0006935">
    <property type="term" value="P:chemotaxis"/>
    <property type="evidence" value="ECO:0007669"/>
    <property type="project" value="InterPro"/>
</dbReference>
<feature type="compositionally biased region" description="Polar residues" evidence="1">
    <location>
        <begin position="66"/>
        <end position="75"/>
    </location>
</feature>
<accession>A0A1H7HF59</accession>
<dbReference type="EMBL" id="FOBI01000001">
    <property type="protein sequence ID" value="SEK48072.1"/>
    <property type="molecule type" value="Genomic_DNA"/>
</dbReference>
<name>A0A1H7HF59_9GAMM</name>
<protein>
    <submittedName>
        <fullName evidence="3">Purine-binding chemotaxis protein CheW</fullName>
    </submittedName>
</protein>
<feature type="compositionally biased region" description="Low complexity" evidence="1">
    <location>
        <begin position="85"/>
        <end position="100"/>
    </location>
</feature>
<dbReference type="STRING" id="641665.GCA_002104455_00245"/>
<evidence type="ECO:0000259" key="2">
    <source>
        <dbReference type="PROSITE" id="PS50851"/>
    </source>
</evidence>